<dbReference type="InterPro" id="IPR012338">
    <property type="entry name" value="Beta-lactam/transpept-like"/>
</dbReference>
<protein>
    <submittedName>
        <fullName evidence="4">CubicO group peptidase (Beta-lactamase class C family)</fullName>
    </submittedName>
</protein>
<dbReference type="EMBL" id="QPJC01000003">
    <property type="protein sequence ID" value="RCW45282.1"/>
    <property type="molecule type" value="Genomic_DNA"/>
</dbReference>
<dbReference type="Proteomes" id="UP000253495">
    <property type="component" value="Unassembled WGS sequence"/>
</dbReference>
<dbReference type="Gene3D" id="3.40.710.10">
    <property type="entry name" value="DD-peptidase/beta-lactamase superfamily"/>
    <property type="match status" value="1"/>
</dbReference>
<dbReference type="InterPro" id="IPR056008">
    <property type="entry name" value="DUF7586"/>
</dbReference>
<evidence type="ECO:0000256" key="1">
    <source>
        <dbReference type="SAM" id="MobiDB-lite"/>
    </source>
</evidence>
<organism evidence="4 5">
    <name type="scientific">Halopolyspora algeriensis</name>
    <dbReference type="NCBI Taxonomy" id="1500506"/>
    <lineage>
        <taxon>Bacteria</taxon>
        <taxon>Bacillati</taxon>
        <taxon>Actinomycetota</taxon>
        <taxon>Actinomycetes</taxon>
        <taxon>Actinomycetes incertae sedis</taxon>
        <taxon>Halopolyspora</taxon>
    </lineage>
</organism>
<proteinExistence type="predicted"/>
<dbReference type="InterPro" id="IPR001466">
    <property type="entry name" value="Beta-lactam-related"/>
</dbReference>
<evidence type="ECO:0000313" key="4">
    <source>
        <dbReference type="EMBL" id="RCW45282.1"/>
    </source>
</evidence>
<dbReference type="Pfam" id="PF00144">
    <property type="entry name" value="Beta-lactamase"/>
    <property type="match status" value="1"/>
</dbReference>
<dbReference type="AlphaFoldDB" id="A0A368VTE5"/>
<accession>A0A368VTE5</accession>
<reference evidence="4 5" key="1">
    <citation type="submission" date="2018-07" db="EMBL/GenBank/DDBJ databases">
        <title>Genomic Encyclopedia of Type Strains, Phase III (KMG-III): the genomes of soil and plant-associated and newly described type strains.</title>
        <authorList>
            <person name="Whitman W."/>
        </authorList>
    </citation>
    <scope>NUCLEOTIDE SEQUENCE [LARGE SCALE GENOMIC DNA]</scope>
    <source>
        <strain evidence="4 5">CECT 8575</strain>
    </source>
</reference>
<name>A0A368VTE5_9ACTN</name>
<evidence type="ECO:0000313" key="5">
    <source>
        <dbReference type="Proteomes" id="UP000253495"/>
    </source>
</evidence>
<feature type="domain" description="DUF7586" evidence="3">
    <location>
        <begin position="364"/>
        <end position="448"/>
    </location>
</feature>
<feature type="domain" description="Beta-lactamase-related" evidence="2">
    <location>
        <begin position="31"/>
        <end position="339"/>
    </location>
</feature>
<sequence length="465" mass="51093">MRNPLADIGGARKHERMSTSLLPTTERALLRRLAREQRNGRAPSLIAGLVRDGETIWVGTRGWVDGESPTADTQYRIGSITKTFIAVLVMRLRDEGRLHLSDRVEDHVPGTAVGDRPIWQLLAHNSGLTAEPNTAWWERTPGVGAESLLDTIDKEAMRPHPQHVFHYSNVGFGLLGELVARHHGEDWATVVRREILDPLEMTRTTPHPVAPHARGWAVHPWADLVQEEPTEDAGAMAPAGQLWSTVEDMTRWLRFLGGDTGEVLHPDTVTEMRTPTSVDDGGVWAAGMGLGLQLQRYRGRRLAGHSGSMPGFLANLLTDPDENSGAVFLANATAGPSGALVAELLDILDEHEPRIPQPWQPAPVDPALLELTGLWYWGPTAHVVRILPDGMLDLVPWQGKGRASRFRPNADGTWTGLDGYHRGEQLCVGRAADGTPNHLDLNTFIFTRSPYDPDAPVPGGVESWR</sequence>
<dbReference type="InterPro" id="IPR050491">
    <property type="entry name" value="AmpC-like"/>
</dbReference>
<feature type="region of interest" description="Disordered" evidence="1">
    <location>
        <begin position="1"/>
        <end position="21"/>
    </location>
</feature>
<dbReference type="Pfam" id="PF24491">
    <property type="entry name" value="DUF7586"/>
    <property type="match status" value="1"/>
</dbReference>
<evidence type="ECO:0000259" key="3">
    <source>
        <dbReference type="Pfam" id="PF24491"/>
    </source>
</evidence>
<comment type="caution">
    <text evidence="4">The sequence shown here is derived from an EMBL/GenBank/DDBJ whole genome shotgun (WGS) entry which is preliminary data.</text>
</comment>
<dbReference type="PANTHER" id="PTHR46825">
    <property type="entry name" value="D-ALANYL-D-ALANINE-CARBOXYPEPTIDASE/ENDOPEPTIDASE AMPH"/>
    <property type="match status" value="1"/>
</dbReference>
<gene>
    <name evidence="4" type="ORF">DFQ14_103250</name>
</gene>
<keyword evidence="5" id="KW-1185">Reference proteome</keyword>
<dbReference type="PANTHER" id="PTHR46825:SF7">
    <property type="entry name" value="D-ALANYL-D-ALANINE CARBOXYPEPTIDASE"/>
    <property type="match status" value="1"/>
</dbReference>
<dbReference type="SUPFAM" id="SSF56601">
    <property type="entry name" value="beta-lactamase/transpeptidase-like"/>
    <property type="match status" value="1"/>
</dbReference>
<evidence type="ECO:0000259" key="2">
    <source>
        <dbReference type="Pfam" id="PF00144"/>
    </source>
</evidence>